<feature type="compositionally biased region" description="Polar residues" evidence="2">
    <location>
        <begin position="313"/>
        <end position="322"/>
    </location>
</feature>
<organism evidence="3">
    <name type="scientific">Chromera velia CCMP2878</name>
    <dbReference type="NCBI Taxonomy" id="1169474"/>
    <lineage>
        <taxon>Eukaryota</taxon>
        <taxon>Sar</taxon>
        <taxon>Alveolata</taxon>
        <taxon>Colpodellida</taxon>
        <taxon>Chromeraceae</taxon>
        <taxon>Chromera</taxon>
    </lineage>
</organism>
<feature type="region of interest" description="Disordered" evidence="2">
    <location>
        <begin position="510"/>
        <end position="567"/>
    </location>
</feature>
<reference evidence="3" key="1">
    <citation type="submission" date="2014-11" db="EMBL/GenBank/DDBJ databases">
        <authorList>
            <person name="Otto D Thomas"/>
            <person name="Naeem Raeece"/>
        </authorList>
    </citation>
    <scope>NUCLEOTIDE SEQUENCE</scope>
</reference>
<protein>
    <recommendedName>
        <fullName evidence="4">MORN repeat-containing protein</fullName>
    </recommendedName>
</protein>
<accession>A0A0G4HUV3</accession>
<dbReference type="PANTHER" id="PTHR43215:SF14">
    <property type="entry name" value="RADIAL SPOKE HEAD 1 HOMOLOG"/>
    <property type="match status" value="1"/>
</dbReference>
<feature type="compositionally biased region" description="Pro residues" evidence="2">
    <location>
        <begin position="391"/>
        <end position="402"/>
    </location>
</feature>
<feature type="compositionally biased region" description="Low complexity" evidence="2">
    <location>
        <begin position="287"/>
        <end position="299"/>
    </location>
</feature>
<dbReference type="VEuPathDB" id="CryptoDB:Cvel_8732"/>
<name>A0A0G4HUV3_9ALVE</name>
<proteinExistence type="predicted"/>
<dbReference type="InterPro" id="IPR003409">
    <property type="entry name" value="MORN"/>
</dbReference>
<dbReference type="AlphaFoldDB" id="A0A0G4HUV3"/>
<feature type="compositionally biased region" description="Basic and acidic residues" evidence="2">
    <location>
        <begin position="182"/>
        <end position="200"/>
    </location>
</feature>
<gene>
    <name evidence="3" type="ORF">Cvel_8732</name>
</gene>
<evidence type="ECO:0008006" key="4">
    <source>
        <dbReference type="Google" id="ProtNLM"/>
    </source>
</evidence>
<dbReference type="Gene3D" id="2.20.110.10">
    <property type="entry name" value="Histone H3 K4-specific methyltransferase SET7/9 N-terminal domain"/>
    <property type="match status" value="1"/>
</dbReference>
<dbReference type="SUPFAM" id="SSF82185">
    <property type="entry name" value="Histone H3 K4-specific methyltransferase SET7/9 N-terminal domain"/>
    <property type="match status" value="1"/>
</dbReference>
<evidence type="ECO:0000256" key="1">
    <source>
        <dbReference type="ARBA" id="ARBA00022737"/>
    </source>
</evidence>
<dbReference type="Pfam" id="PF02493">
    <property type="entry name" value="MORN"/>
    <property type="match status" value="5"/>
</dbReference>
<feature type="region of interest" description="Disordered" evidence="2">
    <location>
        <begin position="386"/>
        <end position="448"/>
    </location>
</feature>
<feature type="compositionally biased region" description="Basic and acidic residues" evidence="2">
    <location>
        <begin position="302"/>
        <end position="312"/>
    </location>
</feature>
<feature type="compositionally biased region" description="Polar residues" evidence="2">
    <location>
        <begin position="412"/>
        <end position="429"/>
    </location>
</feature>
<dbReference type="SMART" id="SM00698">
    <property type="entry name" value="MORN"/>
    <property type="match status" value="4"/>
</dbReference>
<evidence type="ECO:0000256" key="2">
    <source>
        <dbReference type="SAM" id="MobiDB-lite"/>
    </source>
</evidence>
<feature type="compositionally biased region" description="Basic and acidic residues" evidence="2">
    <location>
        <begin position="548"/>
        <end position="565"/>
    </location>
</feature>
<feature type="region of interest" description="Disordered" evidence="2">
    <location>
        <begin position="269"/>
        <end position="339"/>
    </location>
</feature>
<evidence type="ECO:0000313" key="3">
    <source>
        <dbReference type="EMBL" id="CEM48232.1"/>
    </source>
</evidence>
<dbReference type="EMBL" id="CDMZ01003972">
    <property type="protein sequence ID" value="CEM48232.1"/>
    <property type="molecule type" value="Genomic_DNA"/>
</dbReference>
<keyword evidence="1" id="KW-0677">Repeat</keyword>
<sequence length="586" mass="63429">MQVSGLPITSTAPAPPSYVYSSRVRPQGESWRYADFPTLGRKKSAFLSTKGVYDGEVNLRTLQRCGFGQYTYEHATYQYRGDWLDGKKHGEGCMGHGMRRYPDGSAYRGEFLKGERDGAGEARDADGTIYTGAWKLNRRSGYGSRYTGSFVRSLYEGFGRFESSETKVSVSPNISKLQPDEIMKTKRDAKQKDGGGKEDGEAGGLLPTDGDVLWVYEGAFKEGKREGGGRLVDRVTGLELWTMWKEGSPAAGVASSFGVDVPEQPVVETKGNAKGKKGDPAHLRKIPPSLLPLCCSPSPHRAGRERPEKNEGTEGTASTDLQTLPHKPGVCHKGPTPGETGRLVRFRLLVVQPGEGGSEEVVPWGDPQVEIPRWEVCARLRDSQLHFGIPSEPPEAAAPPAPEESTPAESGENGQNPAEGQSDKAQTTETNKDEDPLKTKRQTQVLEVADSEEGTFVSDTLAVARRISEFPLKRGESRVPAEALTLPPELPPGDCVLEISDLSGALITNLLESRPAPPPDTQEGTDGAQEGGEAEGQKTSENTPAEGSAEKEERQEKINDGKDLSRGLADNVFVPLAPIRIHLIVI</sequence>
<dbReference type="PANTHER" id="PTHR43215">
    <property type="entry name" value="RADIAL SPOKE HEAD 1 HOMOLOG"/>
    <property type="match status" value="1"/>
</dbReference>
<feature type="region of interest" description="Disordered" evidence="2">
    <location>
        <begin position="182"/>
        <end position="205"/>
    </location>
</feature>